<dbReference type="CDD" id="cd00637">
    <property type="entry name" value="7tm_classA_rhodopsin-like"/>
    <property type="match status" value="1"/>
</dbReference>
<reference evidence="11" key="1">
    <citation type="submission" date="2022-08" db="UniProtKB">
        <authorList>
            <consortium name="EnsemblMetazoa"/>
        </authorList>
    </citation>
    <scope>IDENTIFICATION</scope>
    <source>
        <strain evidence="11">05x7-T-G4-1.051#20</strain>
    </source>
</reference>
<evidence type="ECO:0000256" key="5">
    <source>
        <dbReference type="ARBA" id="ARBA00023040"/>
    </source>
</evidence>
<protein>
    <recommendedName>
        <fullName evidence="13">G-protein coupled receptors family 1 profile domain-containing protein</fullName>
    </recommendedName>
</protein>
<keyword evidence="7" id="KW-0675">Receptor</keyword>
<evidence type="ECO:0008006" key="13">
    <source>
        <dbReference type="Google" id="ProtNLM"/>
    </source>
</evidence>
<evidence type="ECO:0000256" key="6">
    <source>
        <dbReference type="ARBA" id="ARBA00023136"/>
    </source>
</evidence>
<evidence type="ECO:0000256" key="10">
    <source>
        <dbReference type="SAM" id="Phobius"/>
    </source>
</evidence>
<evidence type="ECO:0000256" key="9">
    <source>
        <dbReference type="SAM" id="MobiDB-lite"/>
    </source>
</evidence>
<sequence length="370" mass="42362">MIVKWRPIKVVTYLMRLTSNDSRHYKTTTDGQRQSSRKIFSAMDWFLSTSLAFVLSLPPIFGWTNYSYAPIQSICFSDWAKAPSYAIFMISCCFGCPLFVMLICNLMILREVRRRNRRVMNRKKIHFKAVVNVITGGNNLNRKLTPATFTNIGETSSGGSDTITMCSESEVIEKQVVCSIPLDDLLSKEATNRAFQIQIESTPTVNKSHCKKEKVKKTDKGRISQPPTVSASRSEIHLARISYVTLQTVHRLQTAHTVRGIYSSDGNAPAEFSFHNLLEKNMPGHRITHYKESENIYDVRDVLEKWECPPLNEMNKCIQDIWESLDSHKMNLLTVRNRLARQESTLSKIQETLDKLVELQEEKTNDAKSD</sequence>
<dbReference type="InterPro" id="IPR000276">
    <property type="entry name" value="GPCR_Rhodpsn"/>
</dbReference>
<keyword evidence="6 10" id="KW-0472">Membrane</keyword>
<dbReference type="AlphaFoldDB" id="A0A8W8J7H7"/>
<keyword evidence="3 10" id="KW-0812">Transmembrane</keyword>
<dbReference type="GO" id="GO:0004930">
    <property type="term" value="F:G protein-coupled receptor activity"/>
    <property type="evidence" value="ECO:0007669"/>
    <property type="project" value="UniProtKB-KW"/>
</dbReference>
<evidence type="ECO:0000256" key="2">
    <source>
        <dbReference type="ARBA" id="ARBA00022475"/>
    </source>
</evidence>
<dbReference type="SUPFAM" id="SSF81321">
    <property type="entry name" value="Family A G protein-coupled receptor-like"/>
    <property type="match status" value="1"/>
</dbReference>
<name>A0A8W8J7H7_MAGGI</name>
<evidence type="ECO:0000313" key="11">
    <source>
        <dbReference type="EnsemblMetazoa" id="G17675.4:cds"/>
    </source>
</evidence>
<comment type="subcellular location">
    <subcellularLocation>
        <location evidence="1">Cell membrane</location>
        <topology evidence="1">Multi-pass membrane protein</topology>
    </subcellularLocation>
</comment>
<dbReference type="Pfam" id="PF00001">
    <property type="entry name" value="7tm_1"/>
    <property type="match status" value="1"/>
</dbReference>
<dbReference type="Gene3D" id="1.20.1070.10">
    <property type="entry name" value="Rhodopsin 7-helix transmembrane proteins"/>
    <property type="match status" value="1"/>
</dbReference>
<evidence type="ECO:0000256" key="1">
    <source>
        <dbReference type="ARBA" id="ARBA00004651"/>
    </source>
</evidence>
<feature type="transmembrane region" description="Helical" evidence="10">
    <location>
        <begin position="84"/>
        <end position="108"/>
    </location>
</feature>
<keyword evidence="12" id="KW-1185">Reference proteome</keyword>
<keyword evidence="5" id="KW-0297">G-protein coupled receptor</keyword>
<dbReference type="GO" id="GO:0005886">
    <property type="term" value="C:plasma membrane"/>
    <property type="evidence" value="ECO:0007669"/>
    <property type="project" value="UniProtKB-SubCell"/>
</dbReference>
<keyword evidence="2" id="KW-1003">Cell membrane</keyword>
<dbReference type="Proteomes" id="UP000005408">
    <property type="component" value="Unassembled WGS sequence"/>
</dbReference>
<evidence type="ECO:0000256" key="3">
    <source>
        <dbReference type="ARBA" id="ARBA00022692"/>
    </source>
</evidence>
<keyword evidence="8" id="KW-0807">Transducer</keyword>
<keyword evidence="4 10" id="KW-1133">Transmembrane helix</keyword>
<organism evidence="11 12">
    <name type="scientific">Magallana gigas</name>
    <name type="common">Pacific oyster</name>
    <name type="synonym">Crassostrea gigas</name>
    <dbReference type="NCBI Taxonomy" id="29159"/>
    <lineage>
        <taxon>Eukaryota</taxon>
        <taxon>Metazoa</taxon>
        <taxon>Spiralia</taxon>
        <taxon>Lophotrochozoa</taxon>
        <taxon>Mollusca</taxon>
        <taxon>Bivalvia</taxon>
        <taxon>Autobranchia</taxon>
        <taxon>Pteriomorphia</taxon>
        <taxon>Ostreida</taxon>
        <taxon>Ostreoidea</taxon>
        <taxon>Ostreidae</taxon>
        <taxon>Magallana</taxon>
    </lineage>
</organism>
<feature type="transmembrane region" description="Helical" evidence="10">
    <location>
        <begin position="45"/>
        <end position="64"/>
    </location>
</feature>
<dbReference type="EnsemblMetazoa" id="G17675.4">
    <property type="protein sequence ID" value="G17675.4:cds"/>
    <property type="gene ID" value="G17675"/>
</dbReference>
<dbReference type="PANTHER" id="PTHR22752">
    <property type="entry name" value="G PROTEIN-COUPLED RECEPTOR"/>
    <property type="match status" value="1"/>
</dbReference>
<feature type="region of interest" description="Disordered" evidence="9">
    <location>
        <begin position="208"/>
        <end position="229"/>
    </location>
</feature>
<evidence type="ECO:0000256" key="8">
    <source>
        <dbReference type="ARBA" id="ARBA00023224"/>
    </source>
</evidence>
<evidence type="ECO:0000256" key="7">
    <source>
        <dbReference type="ARBA" id="ARBA00023170"/>
    </source>
</evidence>
<accession>A0A8W8J7H7</accession>
<evidence type="ECO:0000256" key="4">
    <source>
        <dbReference type="ARBA" id="ARBA00022989"/>
    </source>
</evidence>
<evidence type="ECO:0000313" key="12">
    <source>
        <dbReference type="Proteomes" id="UP000005408"/>
    </source>
</evidence>
<proteinExistence type="predicted"/>